<evidence type="ECO:0000313" key="3">
    <source>
        <dbReference type="Proteomes" id="UP000587462"/>
    </source>
</evidence>
<feature type="transmembrane region" description="Helical" evidence="1">
    <location>
        <begin position="76"/>
        <end position="94"/>
    </location>
</feature>
<accession>A0A7Y7AZ98</accession>
<keyword evidence="1" id="KW-0812">Transmembrane</keyword>
<comment type="caution">
    <text evidence="2">The sequence shown here is derived from an EMBL/GenBank/DDBJ whole genome shotgun (WGS) entry which is preliminary data.</text>
</comment>
<organism evidence="2 3">
    <name type="scientific">Streptomyces morookaense</name>
    <name type="common">Streptoverticillium morookaense</name>
    <dbReference type="NCBI Taxonomy" id="1970"/>
    <lineage>
        <taxon>Bacteria</taxon>
        <taxon>Bacillati</taxon>
        <taxon>Actinomycetota</taxon>
        <taxon>Actinomycetes</taxon>
        <taxon>Kitasatosporales</taxon>
        <taxon>Streptomycetaceae</taxon>
        <taxon>Streptomyces</taxon>
    </lineage>
</organism>
<dbReference type="EMBL" id="JABBXF010000001">
    <property type="protein sequence ID" value="NVK76114.1"/>
    <property type="molecule type" value="Genomic_DNA"/>
</dbReference>
<name>A0A7Y7AZ98_STRMO</name>
<keyword evidence="1" id="KW-1133">Transmembrane helix</keyword>
<dbReference type="AlphaFoldDB" id="A0A7Y7AZ98"/>
<dbReference type="Proteomes" id="UP000587462">
    <property type="component" value="Unassembled WGS sequence"/>
</dbReference>
<evidence type="ECO:0000256" key="1">
    <source>
        <dbReference type="SAM" id="Phobius"/>
    </source>
</evidence>
<keyword evidence="1" id="KW-0472">Membrane</keyword>
<evidence type="ECO:0000313" key="2">
    <source>
        <dbReference type="EMBL" id="NVK76114.1"/>
    </source>
</evidence>
<keyword evidence="3" id="KW-1185">Reference proteome</keyword>
<proteinExistence type="predicted"/>
<feature type="transmembrane region" description="Helical" evidence="1">
    <location>
        <begin position="100"/>
        <end position="121"/>
    </location>
</feature>
<protein>
    <submittedName>
        <fullName evidence="2">Uncharacterized protein</fullName>
    </submittedName>
</protein>
<sequence>MAPRQLPPLPQYRRDAVTRRLCATTHLDESFARDVRREFTADRLKANGLPLGVNLVALVRHAEAAWRRLELRDRHLSFVLCGVAGALLGAVASLGQGSSAGVLGFLLLLVALFCCGAVLVCRAEHQARQAALEVYRGSRKSADLAPPVAAEVEDRLRELRRANVLPYDASFESTNPFVGSGRKIKEVVWESIDISRAADSPTGGKLTAKPFDAVDLHTYVAEEMADIVGLEGLRAQNRLYVNGLSALHLPDLLPDRLQRPAVRVPRQYVQSAVVQSGAGMRTYLSLEMVGEGGRIVVSMHLRARLLHPRLSWEVAAYVLPPLQHRFGTVGFLPLGGFEYWWSLLRFGMAHTWRGVWGAPGRAARRRGDQARYARELEKTRRSITKQHLAYDYGATDSLRNHCSDWGAMGHTERTDSRDTFLRLQQGVLIATERFLQDHNIDTGDFDRAQQVIATQTYNISGDITGNANIGSNGQINTYGQPGAAQGGN</sequence>
<gene>
    <name evidence="2" type="ORF">HG542_00405</name>
</gene>
<dbReference type="RefSeq" id="WP_171077912.1">
    <property type="nucleotide sequence ID" value="NZ_BNBU01000007.1"/>
</dbReference>
<reference evidence="2 3" key="1">
    <citation type="submission" date="2020-04" db="EMBL/GenBank/DDBJ databases">
        <title>Draft Genome Sequence of Streptomyces morookaense DSM 40503, an 8-azaguanine-producing strain.</title>
        <authorList>
            <person name="Qi J."/>
            <person name="Gao J.-M."/>
        </authorList>
    </citation>
    <scope>NUCLEOTIDE SEQUENCE [LARGE SCALE GENOMIC DNA]</scope>
    <source>
        <strain evidence="2 3">DSM 40503</strain>
    </source>
</reference>